<proteinExistence type="predicted"/>
<evidence type="ECO:0000313" key="1">
    <source>
        <dbReference type="EMBL" id="NYJ34981.1"/>
    </source>
</evidence>
<dbReference type="AlphaFoldDB" id="A0A7Z0JAC3"/>
<dbReference type="RefSeq" id="WP_179823896.1">
    <property type="nucleotide sequence ID" value="NZ_JACCFS010000001.1"/>
</dbReference>
<protein>
    <submittedName>
        <fullName evidence="1">Uncharacterized protein</fullName>
    </submittedName>
</protein>
<reference evidence="1 2" key="1">
    <citation type="submission" date="2020-07" db="EMBL/GenBank/DDBJ databases">
        <title>Sequencing the genomes of 1000 actinobacteria strains.</title>
        <authorList>
            <person name="Klenk H.-P."/>
        </authorList>
    </citation>
    <scope>NUCLEOTIDE SEQUENCE [LARGE SCALE GENOMIC DNA]</scope>
    <source>
        <strain evidence="1 2">DSM 44442</strain>
    </source>
</reference>
<comment type="caution">
    <text evidence="1">The sequence shown here is derived from an EMBL/GenBank/DDBJ whole genome shotgun (WGS) entry which is preliminary data.</text>
</comment>
<dbReference type="EMBL" id="JACCFS010000001">
    <property type="protein sequence ID" value="NYJ34981.1"/>
    <property type="molecule type" value="Genomic_DNA"/>
</dbReference>
<accession>A0A7Z0JAC3</accession>
<keyword evidence="2" id="KW-1185">Reference proteome</keyword>
<sequence length="247" mass="26951">MGETEVSAGCGRTARARELRAAWGRRSQEAGWDPPGDWWTPSVDTVCEAYTSGADLVDPCTRLGEARGRSGTGIGHSLGDLAAFTGVAGWEHPPFELVRALAEGWVDAGRAQDTCQDPLTGLGTRAYLRTRVGELYRSPEGTEPPALGHQLVVLALDPSIDPWRRAARLIVLGYELRKYFSRGESVCVVDRGRIAVVAPRSEQVDRELAALRRGPGWEHGVAVWSLPLPPTHREALTLLDGLGRRRR</sequence>
<evidence type="ECO:0000313" key="2">
    <source>
        <dbReference type="Proteomes" id="UP000572051"/>
    </source>
</evidence>
<organism evidence="1 2">
    <name type="scientific">Nocardiopsis aegyptia</name>
    <dbReference type="NCBI Taxonomy" id="220378"/>
    <lineage>
        <taxon>Bacteria</taxon>
        <taxon>Bacillati</taxon>
        <taxon>Actinomycetota</taxon>
        <taxon>Actinomycetes</taxon>
        <taxon>Streptosporangiales</taxon>
        <taxon>Nocardiopsidaceae</taxon>
        <taxon>Nocardiopsis</taxon>
    </lineage>
</organism>
<gene>
    <name evidence="1" type="ORF">HNR10_002862</name>
</gene>
<dbReference type="Proteomes" id="UP000572051">
    <property type="component" value="Unassembled WGS sequence"/>
</dbReference>
<name>A0A7Z0JAC3_9ACTN</name>